<dbReference type="InterPro" id="IPR005363">
    <property type="entry name" value="UPF0167"/>
</dbReference>
<dbReference type="OrthoDB" id="7065534at2"/>
<dbReference type="EMBL" id="QPJD01000064">
    <property type="protein sequence ID" value="RCW39603.1"/>
    <property type="molecule type" value="Genomic_DNA"/>
</dbReference>
<sequence>MQNDWNFRYFDDPLRNAEFIESPCESCGSEENCLDGVFFDEPEFDRESVCMDCLVDGKVKVHIRDYLVEKLERNVKKSYPSELEDKVPKIVDIQCSELKKSPPIPWIQQNDWVVCCGEFAKYLGEWSQEKFELSSANRNGKEFQLSILEKEYRDRIEDEELFWEDIGNDTAIYVFECLKCAHKRAQFDKVTNIQQSYLDWLRAIQGFFFTGLLSAAAIGFNKPEPKARSNTRIQMTISFRLSIIRMEPMWNTDMTVFVRRRPGHISITTSIRSSKR</sequence>
<reference evidence="2 3" key="1">
    <citation type="submission" date="2018-07" db="EMBL/GenBank/DDBJ databases">
        <title>Genomic Encyclopedia of Type Strains, Phase III (KMG-III): the genomes of soil and plant-associated and newly described type strains.</title>
        <authorList>
            <person name="Whitman W."/>
        </authorList>
    </citation>
    <scope>NUCLEOTIDE SEQUENCE [LARGE SCALE GENOMIC DNA]</scope>
    <source>
        <strain evidence="2 3">CECT 7506</strain>
    </source>
</reference>
<gene>
    <name evidence="2" type="ORF">DFP97_1641</name>
</gene>
<evidence type="ECO:0000313" key="2">
    <source>
        <dbReference type="EMBL" id="RCW39603.1"/>
    </source>
</evidence>
<accession>A0A368VG31</accession>
<comment type="similarity">
    <text evidence="1">Belongs to the UPF0167 family.</text>
</comment>
<proteinExistence type="inferred from homology"/>
<name>A0A368VG31_9BACL</name>
<organism evidence="2 3">
    <name type="scientific">Paenibacillus prosopidis</name>
    <dbReference type="NCBI Taxonomy" id="630520"/>
    <lineage>
        <taxon>Bacteria</taxon>
        <taxon>Bacillati</taxon>
        <taxon>Bacillota</taxon>
        <taxon>Bacilli</taxon>
        <taxon>Bacillales</taxon>
        <taxon>Paenibacillaceae</taxon>
        <taxon>Paenibacillus</taxon>
    </lineage>
</organism>
<comment type="caution">
    <text evidence="2">The sequence shown here is derived from an EMBL/GenBank/DDBJ whole genome shotgun (WGS) entry which is preliminary data.</text>
</comment>
<dbReference type="RefSeq" id="WP_114384354.1">
    <property type="nucleotide sequence ID" value="NZ_QPJD01000064.1"/>
</dbReference>
<evidence type="ECO:0000313" key="3">
    <source>
        <dbReference type="Proteomes" id="UP000252415"/>
    </source>
</evidence>
<dbReference type="Pfam" id="PF03691">
    <property type="entry name" value="UPF0167"/>
    <property type="match status" value="1"/>
</dbReference>
<dbReference type="AlphaFoldDB" id="A0A368VG31"/>
<evidence type="ECO:0000256" key="1">
    <source>
        <dbReference type="ARBA" id="ARBA00008525"/>
    </source>
</evidence>
<keyword evidence="3" id="KW-1185">Reference proteome</keyword>
<dbReference type="Proteomes" id="UP000252415">
    <property type="component" value="Unassembled WGS sequence"/>
</dbReference>
<protein>
    <submittedName>
        <fullName evidence="2">Uncharacterized protein CbrC (UPF0167 family)</fullName>
    </submittedName>
</protein>